<feature type="binding site" evidence="10">
    <location>
        <position position="122"/>
    </location>
    <ligand>
        <name>Mn(2+)</name>
        <dbReference type="ChEBI" id="CHEBI:29035"/>
    </ligand>
</feature>
<keyword evidence="13" id="KW-1185">Reference proteome</keyword>
<keyword evidence="4 10" id="KW-0963">Cytoplasm</keyword>
<reference evidence="12" key="1">
    <citation type="journal article" date="2018" name="Int. J. Syst. Evol. Microbiol.">
        <title>Jatrophihabitans telluris sp. nov., isolated from sediment soil of lava forest wetlands and the emended description of the genus Jatrophihabitans.</title>
        <authorList>
            <person name="Lee K.C."/>
            <person name="Suh M.K."/>
            <person name="Eom M.K."/>
            <person name="Kim K.K."/>
            <person name="Kim J.S."/>
            <person name="Kim D.S."/>
            <person name="Ko S.H."/>
            <person name="Shin Y.K."/>
            <person name="Lee J.S."/>
        </authorList>
    </citation>
    <scope>NUCLEOTIDE SEQUENCE</scope>
    <source>
        <strain evidence="12">N237</strain>
    </source>
</reference>
<evidence type="ECO:0000256" key="1">
    <source>
        <dbReference type="ARBA" id="ARBA00004826"/>
    </source>
</evidence>
<dbReference type="InterPro" id="IPR011876">
    <property type="entry name" value="IsopentenylPP_isomerase_typ1"/>
</dbReference>
<keyword evidence="5 10" id="KW-0479">Metal-binding</keyword>
<evidence type="ECO:0000256" key="7">
    <source>
        <dbReference type="ARBA" id="ARBA00023211"/>
    </source>
</evidence>
<gene>
    <name evidence="10 12" type="primary">idi</name>
    <name evidence="12" type="ORF">M6D93_11090</name>
</gene>
<keyword evidence="8 10" id="KW-0414">Isoprene biosynthesis</keyword>
<comment type="pathway">
    <text evidence="1 10">Isoprenoid biosynthesis; dimethylallyl diphosphate biosynthesis; dimethylallyl diphosphate from isopentenyl diphosphate: step 1/1.</text>
</comment>
<evidence type="ECO:0000313" key="13">
    <source>
        <dbReference type="Proteomes" id="UP001056336"/>
    </source>
</evidence>
<dbReference type="InterPro" id="IPR000086">
    <property type="entry name" value="NUDIX_hydrolase_dom"/>
</dbReference>
<comment type="catalytic activity">
    <reaction evidence="10">
        <text>isopentenyl diphosphate = dimethylallyl diphosphate</text>
        <dbReference type="Rhea" id="RHEA:23284"/>
        <dbReference type="ChEBI" id="CHEBI:57623"/>
        <dbReference type="ChEBI" id="CHEBI:128769"/>
        <dbReference type="EC" id="5.3.3.2"/>
    </reaction>
</comment>
<dbReference type="PIRSF" id="PIRSF018427">
    <property type="entry name" value="Isopntndiph_ism"/>
    <property type="match status" value="1"/>
</dbReference>
<dbReference type="EMBL" id="CP097332">
    <property type="protein sequence ID" value="UQX86852.1"/>
    <property type="molecule type" value="Genomic_DNA"/>
</dbReference>
<dbReference type="Proteomes" id="UP001056336">
    <property type="component" value="Chromosome"/>
</dbReference>
<feature type="binding site" evidence="10">
    <location>
        <position position="38"/>
    </location>
    <ligand>
        <name>Mn(2+)</name>
        <dbReference type="ChEBI" id="CHEBI:29035"/>
    </ligand>
</feature>
<dbReference type="PANTHER" id="PTHR10885:SF0">
    <property type="entry name" value="ISOPENTENYL-DIPHOSPHATE DELTA-ISOMERASE"/>
    <property type="match status" value="1"/>
</dbReference>
<evidence type="ECO:0000259" key="11">
    <source>
        <dbReference type="PROSITE" id="PS51462"/>
    </source>
</evidence>
<feature type="active site" evidence="10">
    <location>
        <position position="73"/>
    </location>
</feature>
<comment type="cofactor">
    <cofactor evidence="10">
        <name>Mg(2+)</name>
        <dbReference type="ChEBI" id="CHEBI:18420"/>
    </cofactor>
    <text evidence="10">Binds 1 Mg(2+) ion per subunit. The magnesium ion binds only when substrate is bound.</text>
</comment>
<evidence type="ECO:0000256" key="9">
    <source>
        <dbReference type="ARBA" id="ARBA00023235"/>
    </source>
</evidence>
<keyword evidence="9 10" id="KW-0413">Isomerase</keyword>
<evidence type="ECO:0000256" key="2">
    <source>
        <dbReference type="ARBA" id="ARBA00007579"/>
    </source>
</evidence>
<feature type="binding site" evidence="10">
    <location>
        <position position="31"/>
    </location>
    <ligand>
        <name>Mn(2+)</name>
        <dbReference type="ChEBI" id="CHEBI:29035"/>
    </ligand>
</feature>
<feature type="active site" evidence="10">
    <location>
        <position position="122"/>
    </location>
</feature>
<dbReference type="GO" id="GO:0004452">
    <property type="term" value="F:isopentenyl-diphosphate delta-isomerase activity"/>
    <property type="evidence" value="ECO:0007669"/>
    <property type="project" value="UniProtKB-EC"/>
</dbReference>
<comment type="cofactor">
    <cofactor evidence="10">
        <name>Mn(2+)</name>
        <dbReference type="ChEBI" id="CHEBI:29035"/>
    </cofactor>
    <text evidence="10">Binds 1 Mn(2+) ion per subunit.</text>
</comment>
<comment type="function">
    <text evidence="10">Catalyzes the 1,3-allylic rearrangement of the homoallylic substrate isopentenyl (IPP) to its highly electrophilic allylic isomer, dimethylallyl diphosphate (DMAPP).</text>
</comment>
<dbReference type="HAMAP" id="MF_00202">
    <property type="entry name" value="Idi"/>
    <property type="match status" value="1"/>
</dbReference>
<accession>A0ABY4QUB8</accession>
<feature type="binding site" evidence="10">
    <location>
        <position position="93"/>
    </location>
    <ligand>
        <name>Mg(2+)</name>
        <dbReference type="ChEBI" id="CHEBI:18420"/>
    </ligand>
</feature>
<dbReference type="PANTHER" id="PTHR10885">
    <property type="entry name" value="ISOPENTENYL-DIPHOSPHATE DELTA-ISOMERASE"/>
    <property type="match status" value="1"/>
</dbReference>
<sequence length="200" mass="21802">MSAFEASVPERVVLCGPDGQAIGTADKGTVHHERTPLHLAFSCYVFDARDRVLMTRRAHTKKTWPGVRTNSCCGHPAPGEPMPDAVSRRLRYELGIVAATIDLLVPAFRYRATMPDGTVENELCPIYRATVADEAVVANPDEVAEAWWTPWLAVASESGAESDRLSPWSLLQLEALRRLDGTPGTWPVADPADLPVAARS</sequence>
<dbReference type="CDD" id="cd02885">
    <property type="entry name" value="NUDIX_IPP_Isomerase"/>
    <property type="match status" value="1"/>
</dbReference>
<dbReference type="RefSeq" id="WP_249769238.1">
    <property type="nucleotide sequence ID" value="NZ_CP097332.1"/>
</dbReference>
<protein>
    <recommendedName>
        <fullName evidence="3 10">Isopentenyl-diphosphate Delta-isomerase</fullName>
        <shortName evidence="10">IPP isomerase</shortName>
        <ecNumber evidence="3 10">5.3.3.2</ecNumber>
    </recommendedName>
    <alternativeName>
        <fullName evidence="10">IPP:DMAPP isomerase</fullName>
    </alternativeName>
    <alternativeName>
        <fullName evidence="10">Isopentenyl pyrophosphate isomerase</fullName>
    </alternativeName>
</protein>
<dbReference type="Pfam" id="PF00293">
    <property type="entry name" value="NUDIX"/>
    <property type="match status" value="1"/>
</dbReference>
<proteinExistence type="inferred from homology"/>
<organism evidence="12 13">
    <name type="scientific">Jatrophihabitans telluris</name>
    <dbReference type="NCBI Taxonomy" id="2038343"/>
    <lineage>
        <taxon>Bacteria</taxon>
        <taxon>Bacillati</taxon>
        <taxon>Actinomycetota</taxon>
        <taxon>Actinomycetes</taxon>
        <taxon>Jatrophihabitantales</taxon>
        <taxon>Jatrophihabitantaceae</taxon>
        <taxon>Jatrophihabitans</taxon>
    </lineage>
</organism>
<dbReference type="SUPFAM" id="SSF55811">
    <property type="entry name" value="Nudix"/>
    <property type="match status" value="1"/>
</dbReference>
<dbReference type="Gene3D" id="3.90.79.10">
    <property type="entry name" value="Nucleoside Triphosphate Pyrophosphohydrolase"/>
    <property type="match status" value="1"/>
</dbReference>
<evidence type="ECO:0000256" key="6">
    <source>
        <dbReference type="ARBA" id="ARBA00022842"/>
    </source>
</evidence>
<dbReference type="EC" id="5.3.3.2" evidence="3 10"/>
<reference evidence="12" key="2">
    <citation type="submission" date="2022-05" db="EMBL/GenBank/DDBJ databases">
        <authorList>
            <person name="Kim J.-S."/>
            <person name="Lee K."/>
            <person name="Suh M."/>
            <person name="Eom M."/>
            <person name="Kim J.-S."/>
            <person name="Kim D.-S."/>
            <person name="Ko S.-H."/>
            <person name="Shin Y."/>
            <person name="Lee J.-S."/>
        </authorList>
    </citation>
    <scope>NUCLEOTIDE SEQUENCE</scope>
    <source>
        <strain evidence="12">N237</strain>
    </source>
</reference>
<dbReference type="InterPro" id="IPR015797">
    <property type="entry name" value="NUDIX_hydrolase-like_dom_sf"/>
</dbReference>
<feature type="binding site" evidence="10">
    <location>
        <position position="75"/>
    </location>
    <ligand>
        <name>Mn(2+)</name>
        <dbReference type="ChEBI" id="CHEBI:29035"/>
    </ligand>
</feature>
<keyword evidence="7 10" id="KW-0464">Manganese</keyword>
<dbReference type="InterPro" id="IPR056375">
    <property type="entry name" value="Idi_bact"/>
</dbReference>
<evidence type="ECO:0000256" key="5">
    <source>
        <dbReference type="ARBA" id="ARBA00022723"/>
    </source>
</evidence>
<dbReference type="PROSITE" id="PS51462">
    <property type="entry name" value="NUDIX"/>
    <property type="match status" value="1"/>
</dbReference>
<dbReference type="NCBIfam" id="NF002995">
    <property type="entry name" value="PRK03759.1"/>
    <property type="match status" value="1"/>
</dbReference>
<keyword evidence="6 10" id="KW-0460">Magnesium</keyword>
<evidence type="ECO:0000256" key="3">
    <source>
        <dbReference type="ARBA" id="ARBA00012057"/>
    </source>
</evidence>
<dbReference type="NCBIfam" id="TIGR02150">
    <property type="entry name" value="IPP_isom_1"/>
    <property type="match status" value="1"/>
</dbReference>
<feature type="domain" description="Nudix hydrolase" evidence="11">
    <location>
        <begin position="36"/>
        <end position="171"/>
    </location>
</feature>
<name>A0ABY4QUB8_9ACTN</name>
<comment type="subcellular location">
    <subcellularLocation>
        <location evidence="10">Cytoplasm</location>
    </subcellularLocation>
</comment>
<evidence type="ECO:0000256" key="8">
    <source>
        <dbReference type="ARBA" id="ARBA00023229"/>
    </source>
</evidence>
<evidence type="ECO:0000256" key="10">
    <source>
        <dbReference type="HAMAP-Rule" id="MF_00202"/>
    </source>
</evidence>
<feature type="binding site" evidence="10">
    <location>
        <position position="120"/>
    </location>
    <ligand>
        <name>Mn(2+)</name>
        <dbReference type="ChEBI" id="CHEBI:29035"/>
    </ligand>
</feature>
<evidence type="ECO:0000313" key="12">
    <source>
        <dbReference type="EMBL" id="UQX86852.1"/>
    </source>
</evidence>
<comment type="similarity">
    <text evidence="2 10">Belongs to the IPP isomerase type 1 family.</text>
</comment>
<evidence type="ECO:0000256" key="4">
    <source>
        <dbReference type="ARBA" id="ARBA00022490"/>
    </source>
</evidence>